<dbReference type="InterPro" id="IPR029044">
    <property type="entry name" value="Nucleotide-diphossugar_trans"/>
</dbReference>
<dbReference type="PANTHER" id="PTHR43861:SF6">
    <property type="entry name" value="METHYLTRANSFERASE TYPE 11"/>
    <property type="match status" value="1"/>
</dbReference>
<dbReference type="KEGG" id="tper:IWA51_07775"/>
<evidence type="ECO:0000313" key="2">
    <source>
        <dbReference type="Proteomes" id="UP000595224"/>
    </source>
</evidence>
<keyword evidence="1" id="KW-0489">Methyltransferase</keyword>
<proteinExistence type="predicted"/>
<dbReference type="AlphaFoldDB" id="A0A7T3V460"/>
<name>A0A7T3V460_9SPIR</name>
<dbReference type="Pfam" id="PF02348">
    <property type="entry name" value="CTP_transf_3"/>
    <property type="match status" value="1"/>
</dbReference>
<dbReference type="SUPFAM" id="SSF53335">
    <property type="entry name" value="S-adenosyl-L-methionine-dependent methyltransferases"/>
    <property type="match status" value="1"/>
</dbReference>
<dbReference type="Proteomes" id="UP000595224">
    <property type="component" value="Chromosome"/>
</dbReference>
<dbReference type="SUPFAM" id="SSF53756">
    <property type="entry name" value="UDP-Glycosyltransferase/glycogen phosphorylase"/>
    <property type="match status" value="1"/>
</dbReference>
<reference evidence="1 2" key="1">
    <citation type="submission" date="2020-11" db="EMBL/GenBank/DDBJ databases">
        <title>Treponema Peruensis nv. sp., first commensal Treponema isolated from human feces.</title>
        <authorList>
            <person name="Belkhou C."/>
            <person name="Raes J."/>
        </authorList>
    </citation>
    <scope>NUCLEOTIDE SEQUENCE [LARGE SCALE GENOMIC DNA]</scope>
    <source>
        <strain evidence="1 2">RCC2812</strain>
    </source>
</reference>
<dbReference type="PANTHER" id="PTHR43861">
    <property type="entry name" value="TRANS-ACONITATE 2-METHYLTRANSFERASE-RELATED"/>
    <property type="match status" value="1"/>
</dbReference>
<dbReference type="GO" id="GO:0008168">
    <property type="term" value="F:methyltransferase activity"/>
    <property type="evidence" value="ECO:0007669"/>
    <property type="project" value="UniProtKB-KW"/>
</dbReference>
<dbReference type="SUPFAM" id="SSF53448">
    <property type="entry name" value="Nucleotide-diphospho-sugar transferases"/>
    <property type="match status" value="1"/>
</dbReference>
<dbReference type="RefSeq" id="WP_198442019.1">
    <property type="nucleotide sequence ID" value="NZ_CBCSHE010000001.1"/>
</dbReference>
<dbReference type="CDD" id="cd02440">
    <property type="entry name" value="AdoMet_MTases"/>
    <property type="match status" value="1"/>
</dbReference>
<dbReference type="InterPro" id="IPR029063">
    <property type="entry name" value="SAM-dependent_MTases_sf"/>
</dbReference>
<keyword evidence="1" id="KW-0808">Transferase</keyword>
<protein>
    <submittedName>
        <fullName evidence="1">Methyltransferase domain-containing protein</fullName>
    </submittedName>
</protein>
<dbReference type="Gene3D" id="3.40.50.2000">
    <property type="entry name" value="Glycogen Phosphorylase B"/>
    <property type="match status" value="1"/>
</dbReference>
<dbReference type="InterPro" id="IPR003329">
    <property type="entry name" value="Cytidylyl_trans"/>
</dbReference>
<dbReference type="EMBL" id="CP064936">
    <property type="protein sequence ID" value="QQA00178.1"/>
    <property type="molecule type" value="Genomic_DNA"/>
</dbReference>
<sequence>MKLRDLFNRKRNKTVLIVQCRLSSTRLPGKALLPLGGKTVLEWVLASMKKVKADRYYLAVDEKSCEQLAPIAFKCGWDFFAGSETDVLDRFCNVIKMSKADTVIRATADNPFLFYEAAQSLAEEYDLRNSTANVDYITYTGLPHGSGVEMFNAHSLLKAASMTSLDYDHEHVGPALYNHPDSFNSLFVRAPARFCRPELRSTIDTAADYRRALAVVQSVSKGGKCDQPYTCEQILQGLDSYCISSPVLFIPSVECGRGTGHLRRCLELAEKTISDVYIPENCTLAETEELLDEARKNGLFEWQIVRNFDSVQDYSMVVTDMFKTPDSLLKKIPRGIKIVALDEGRTDTSYADFVIDVIPSADSERVVNISDPSYMELPLNRRNSVPSCVKKAIVVLGGEDPSNLTVPAAKALAELGIYVTAVMPSQKTSDIPDGISSEQAGFIAFVPPVENLREKLFGYDLVVTHYGFTAFEASAAGCPVILLGTSPLHEKLAKKYSFACLAPSSVTKEKFASLLENPATLVNSAFSEGGKSLSECIISLSKGTRLMCPVCRSRPEHDDAVVARVPERTFRRCSSCGIIYMSWKPYSHPDIYGRSYFTEEYKKQYGKTYLDDFASIKAQCVRRVSIIDFIYRRQHSSVTPVVLDVGCAMGPFLDAANDSGWQVFGTDISAQAVDYVQKTLNYPAVCGSFPDVDLSAEFGIEKFDAVTMWYVLEHFENADAVLKAVSSLLKKGGIFAFSTPSASGISAKFNTEEFYASSPADHYTLWETGRVEQILHRYGFKVVKIVPTGIHPERFPCVKNKNLSDKSLKFKLLGMAAKMMRLGDTFEVYCRKI</sequence>
<dbReference type="Pfam" id="PF13489">
    <property type="entry name" value="Methyltransf_23"/>
    <property type="match status" value="1"/>
</dbReference>
<organism evidence="1 2">
    <name type="scientific">Treponema peruense</name>
    <dbReference type="NCBI Taxonomy" id="2787628"/>
    <lineage>
        <taxon>Bacteria</taxon>
        <taxon>Pseudomonadati</taxon>
        <taxon>Spirochaetota</taxon>
        <taxon>Spirochaetia</taxon>
        <taxon>Spirochaetales</taxon>
        <taxon>Treponemataceae</taxon>
        <taxon>Treponema</taxon>
    </lineage>
</organism>
<gene>
    <name evidence="1" type="ORF">IWA51_07775</name>
</gene>
<dbReference type="GO" id="GO:0032259">
    <property type="term" value="P:methylation"/>
    <property type="evidence" value="ECO:0007669"/>
    <property type="project" value="UniProtKB-KW"/>
</dbReference>
<dbReference type="Gene3D" id="3.90.550.10">
    <property type="entry name" value="Spore Coat Polysaccharide Biosynthesis Protein SpsA, Chain A"/>
    <property type="match status" value="1"/>
</dbReference>
<dbReference type="Gene3D" id="3.40.50.150">
    <property type="entry name" value="Vaccinia Virus protein VP39"/>
    <property type="match status" value="1"/>
</dbReference>
<evidence type="ECO:0000313" key="1">
    <source>
        <dbReference type="EMBL" id="QQA00178.1"/>
    </source>
</evidence>
<keyword evidence="2" id="KW-1185">Reference proteome</keyword>
<accession>A0A7T3V460</accession>